<dbReference type="GO" id="GO:0006281">
    <property type="term" value="P:DNA repair"/>
    <property type="evidence" value="ECO:0000318"/>
    <property type="project" value="GO_Central"/>
</dbReference>
<evidence type="ECO:0000256" key="9">
    <source>
        <dbReference type="PROSITE-ProRule" id="PRU00175"/>
    </source>
</evidence>
<feature type="region of interest" description="Disordered" evidence="10">
    <location>
        <begin position="347"/>
        <end position="371"/>
    </location>
</feature>
<evidence type="ECO:0000313" key="14">
    <source>
        <dbReference type="EMBL" id="AQK46393.1"/>
    </source>
</evidence>
<dbReference type="SUPFAM" id="SSF52540">
    <property type="entry name" value="P-loop containing nucleoside triphosphate hydrolases"/>
    <property type="match status" value="2"/>
</dbReference>
<dbReference type="InterPro" id="IPR013083">
    <property type="entry name" value="Znf_RING/FYVE/PHD"/>
</dbReference>
<evidence type="ECO:0000259" key="13">
    <source>
        <dbReference type="PROSITE" id="PS51194"/>
    </source>
</evidence>
<reference evidence="15" key="4">
    <citation type="submission" date="2021-05" db="UniProtKB">
        <authorList>
            <consortium name="EnsemblPlants"/>
        </authorList>
    </citation>
    <scope>IDENTIFICATION</scope>
    <source>
        <strain evidence="15">cv. B73</strain>
    </source>
</reference>
<dbReference type="Pfam" id="PF13923">
    <property type="entry name" value="zf-C3HC4_2"/>
    <property type="match status" value="1"/>
</dbReference>
<evidence type="ECO:0000256" key="10">
    <source>
        <dbReference type="SAM" id="MobiDB-lite"/>
    </source>
</evidence>
<dbReference type="InterPro" id="IPR014001">
    <property type="entry name" value="Helicase_ATP-bd"/>
</dbReference>
<dbReference type="SMART" id="SM00487">
    <property type="entry name" value="DEXDc"/>
    <property type="match status" value="1"/>
</dbReference>
<evidence type="ECO:0000256" key="4">
    <source>
        <dbReference type="ARBA" id="ARBA00022771"/>
    </source>
</evidence>
<dbReference type="InterPro" id="IPR001650">
    <property type="entry name" value="Helicase_C-like"/>
</dbReference>
<dbReference type="SMR" id="A0A1D6JF36"/>
<name>A0A1D6JF36_MAIZE</name>
<dbReference type="Gene3D" id="3.40.50.10810">
    <property type="entry name" value="Tandem AAA-ATPase domain"/>
    <property type="match status" value="3"/>
</dbReference>
<keyword evidence="5" id="KW-0378">Hydrolase</keyword>
<dbReference type="eggNOG" id="KOG1001">
    <property type="taxonomic scope" value="Eukaryota"/>
</dbReference>
<dbReference type="Gene3D" id="3.30.40.10">
    <property type="entry name" value="Zinc/RING finger domain, C3HC4 (zinc finger)"/>
    <property type="match status" value="1"/>
</dbReference>
<dbReference type="Pfam" id="PF00271">
    <property type="entry name" value="Helicase_C"/>
    <property type="match status" value="1"/>
</dbReference>
<evidence type="ECO:0000313" key="15">
    <source>
        <dbReference type="EnsemblPlants" id="Zm00001eb431470_P001"/>
    </source>
</evidence>
<dbReference type="SMART" id="SM00490">
    <property type="entry name" value="HELICc"/>
    <property type="match status" value="1"/>
</dbReference>
<feature type="compositionally biased region" description="Basic residues" evidence="10">
    <location>
        <begin position="466"/>
        <end position="479"/>
    </location>
</feature>
<dbReference type="PaxDb" id="4577-GRMZM2G324781_P01"/>
<evidence type="ECO:0000256" key="7">
    <source>
        <dbReference type="ARBA" id="ARBA00022833"/>
    </source>
</evidence>
<sequence length="979" mass="109840">MSDKADPAHMLPSNMDIIDLSSDGEQEIIDLSSDSEDNNTLFRSYREDYVDYDDPGSPFHLPFFPHNTAPDWNIMEELDDWRVLAKKEYDDWLSSKASSSYSPVDDILTTEMNSKLPQSFTYGGFIPQSCAPGHSSLGDNRTKEEPSMTFSGFQGCTASGNGMPSSTVPIDDIFVYGGPRPHRIFPPPMPSSVNDIKVEYDVEQRLFSSDERAVYEEALKHITQETKEEDLPKGVMSVLLLKHQKIALAWMLSKENCSHCPGGILADDQGLGKTISTIALIQKEMVKQSRFMTAGSYSTKFVPNSDYDNDSDVVIDMDKKEPKDEPLNELDGSARLHVASSLKLCDSKPNTATDKAEPKKKARVRYSASNLRSKTRPAAGTLVVCPASVLRQWANELSVKVMEDNKLSVLVYHGSSRTRDPNELATYDVVVTTYMTVANEVPKENSNDERKKCEMDGICPEISIGSKRKKQSKPKKKNKPSNSEGGPLARVRWFRVVLDEAQTIKNYRTQVSRACCGLRAQRRWCLSGTPIQNKIDDLYSYFCFLKYEPYSKFSNFKYMIKHQITRDSVRGYKKLQAILRIILLRRTKETLIDGEPILKLPPKTIQLNKIDFTQKERAFYLTLEEGSRQKFKAYDAAGTIRENYANILVLLLRLRQACDHPLLLNGHESDLVDSSSIERAKQLPKETVTNLIEKLERGPAICSICNDPPEDAVVTTCGHVFCYQCVHERLTSDGHVCPYALCGNKLSFRSVFTPAVLKLCTSPKPEFGEETSCSTAADKPSSICESSYISSKIRSAVEILNSIIKTPALTAGDTTESIPSMAPPVKAIVFSQWTGMLDLLELSLNRNGIQFRRLDGAMSLDLREKEVNGFKTDPEVRVMLMSLKAGNLGLNMVAACHVIMLDPWWNPYAEDQAVDRAHRIGQTRPVTVSRFTVKDTVEDRILALQEKKREMVESAFGEDGSRGTATKLTVEDLRYLFMV</sequence>
<dbReference type="Gramene" id="Zm00001eb431470_T001">
    <property type="protein sequence ID" value="Zm00001eb431470_P001"/>
    <property type="gene ID" value="Zm00001eb431470"/>
</dbReference>
<keyword evidence="4 9" id="KW-0863">Zinc-finger</keyword>
<evidence type="ECO:0000256" key="6">
    <source>
        <dbReference type="ARBA" id="ARBA00022806"/>
    </source>
</evidence>
<dbReference type="SMART" id="SM00184">
    <property type="entry name" value="RING"/>
    <property type="match status" value="1"/>
</dbReference>
<keyword evidence="3" id="KW-0547">Nucleotide-binding</keyword>
<dbReference type="GO" id="GO:0005524">
    <property type="term" value="F:ATP binding"/>
    <property type="evidence" value="ECO:0007669"/>
    <property type="project" value="UniProtKB-KW"/>
</dbReference>
<dbReference type="InterPro" id="IPR017907">
    <property type="entry name" value="Znf_RING_CS"/>
</dbReference>
<keyword evidence="7" id="KW-0862">Zinc</keyword>
<dbReference type="RefSeq" id="XP_008663631.1">
    <property type="nucleotide sequence ID" value="XM_008665409.3"/>
</dbReference>
<dbReference type="Pfam" id="PF00176">
    <property type="entry name" value="SNF2-rel_dom"/>
    <property type="match status" value="1"/>
</dbReference>
<dbReference type="GO" id="GO:0008094">
    <property type="term" value="F:ATP-dependent activity, acting on DNA"/>
    <property type="evidence" value="ECO:0000318"/>
    <property type="project" value="GO_Central"/>
</dbReference>
<feature type="domain" description="Helicase C-terminal" evidence="13">
    <location>
        <begin position="813"/>
        <end position="974"/>
    </location>
</feature>
<dbReference type="SUPFAM" id="SSF57850">
    <property type="entry name" value="RING/U-box"/>
    <property type="match status" value="1"/>
</dbReference>
<dbReference type="EnsemblPlants" id="Zm00001eb431470_T001">
    <property type="protein sequence ID" value="Zm00001eb431470_P001"/>
    <property type="gene ID" value="Zm00001eb431470"/>
</dbReference>
<dbReference type="PROSITE" id="PS51192">
    <property type="entry name" value="HELICASE_ATP_BIND_1"/>
    <property type="match status" value="1"/>
</dbReference>
<dbReference type="EMBL" id="CM000786">
    <property type="protein sequence ID" value="AQK46393.1"/>
    <property type="molecule type" value="Genomic_DNA"/>
</dbReference>
<gene>
    <name evidence="15" type="primary">LOC103642087</name>
    <name evidence="14" type="ORF">ZEAMMB73_Zm00001d026366</name>
</gene>
<dbReference type="OMA" id="FGECGHI"/>
<dbReference type="GO" id="GO:0008270">
    <property type="term" value="F:zinc ion binding"/>
    <property type="evidence" value="ECO:0007669"/>
    <property type="project" value="UniProtKB-KW"/>
</dbReference>
<reference evidence="15" key="3">
    <citation type="submission" date="2019-07" db="EMBL/GenBank/DDBJ databases">
        <authorList>
            <person name="Seetharam A."/>
            <person name="Woodhouse M."/>
            <person name="Cannon E."/>
        </authorList>
    </citation>
    <scope>NUCLEOTIDE SEQUENCE [LARGE SCALE GENOMIC DNA]</scope>
    <source>
        <strain evidence="15">cv. B73</strain>
    </source>
</reference>
<dbReference type="GeneID" id="103642087"/>
<dbReference type="InterPro" id="IPR050628">
    <property type="entry name" value="SNF2_RAD54_helicase_TF"/>
</dbReference>
<evidence type="ECO:0000256" key="8">
    <source>
        <dbReference type="ARBA" id="ARBA00022840"/>
    </source>
</evidence>
<dbReference type="STRING" id="4577.A0A1D6JF36"/>
<dbReference type="FunFam" id="3.40.50.10810:FF:000068">
    <property type="entry name" value="SNF2 domain-containing protein / helicase domain-containing protein / zinc finger protein-like protein"/>
    <property type="match status" value="1"/>
</dbReference>
<proteinExistence type="inferred from homology"/>
<dbReference type="PANTHER" id="PTHR45626">
    <property type="entry name" value="TRANSCRIPTION TERMINATION FACTOR 2-RELATED"/>
    <property type="match status" value="1"/>
</dbReference>
<dbReference type="GO" id="GO:0005634">
    <property type="term" value="C:nucleus"/>
    <property type="evidence" value="ECO:0000318"/>
    <property type="project" value="GO_Central"/>
</dbReference>
<evidence type="ECO:0000259" key="12">
    <source>
        <dbReference type="PROSITE" id="PS51192"/>
    </source>
</evidence>
<dbReference type="PROSITE" id="PS50089">
    <property type="entry name" value="ZF_RING_2"/>
    <property type="match status" value="1"/>
</dbReference>
<dbReference type="InterPro" id="IPR000330">
    <property type="entry name" value="SNF2_N"/>
</dbReference>
<dbReference type="IntAct" id="A0A1D6JF36">
    <property type="interactions" value="1"/>
</dbReference>
<reference evidence="14" key="2">
    <citation type="submission" date="2015-12" db="EMBL/GenBank/DDBJ databases">
        <title>Update maize B73 reference genome by single molecule sequencing technologies.</title>
        <authorList>
            <consortium name="Maize Genome Sequencing Project"/>
            <person name="Ware D."/>
        </authorList>
    </citation>
    <scope>NUCLEOTIDE SEQUENCE</scope>
    <source>
        <tissue evidence="14">Seedling</tissue>
    </source>
</reference>
<dbReference type="PANTHER" id="PTHR45626:SF3">
    <property type="entry name" value="OS04G0629300 PROTEIN"/>
    <property type="match status" value="1"/>
</dbReference>
<evidence type="ECO:0000256" key="3">
    <source>
        <dbReference type="ARBA" id="ARBA00022741"/>
    </source>
</evidence>
<feature type="region of interest" description="Disordered" evidence="10">
    <location>
        <begin position="466"/>
        <end position="486"/>
    </location>
</feature>
<dbReference type="InterPro" id="IPR001841">
    <property type="entry name" value="Znf_RING"/>
</dbReference>
<evidence type="ECO:0000256" key="1">
    <source>
        <dbReference type="ARBA" id="ARBA00008438"/>
    </source>
</evidence>
<feature type="domain" description="Helicase ATP-binding" evidence="12">
    <location>
        <begin position="380"/>
        <end position="548"/>
    </location>
</feature>
<dbReference type="PROSITE" id="PS51194">
    <property type="entry name" value="HELICASE_CTER"/>
    <property type="match status" value="1"/>
</dbReference>
<dbReference type="GO" id="GO:0016787">
    <property type="term" value="F:hydrolase activity"/>
    <property type="evidence" value="ECO:0007669"/>
    <property type="project" value="UniProtKB-KW"/>
</dbReference>
<accession>A0A1D6JF36</accession>
<dbReference type="CDD" id="cd18793">
    <property type="entry name" value="SF2_C_SNF"/>
    <property type="match status" value="1"/>
</dbReference>
<evidence type="ECO:0000256" key="5">
    <source>
        <dbReference type="ARBA" id="ARBA00022801"/>
    </source>
</evidence>
<dbReference type="ExpressionAtlas" id="A0A1D6JF36">
    <property type="expression patterns" value="baseline and differential"/>
</dbReference>
<evidence type="ECO:0000256" key="2">
    <source>
        <dbReference type="ARBA" id="ARBA00022723"/>
    </source>
</evidence>
<dbReference type="InterPro" id="IPR038718">
    <property type="entry name" value="SNF2-like_sf"/>
</dbReference>
<dbReference type="InterPro" id="IPR027417">
    <property type="entry name" value="P-loop_NTPase"/>
</dbReference>
<dbReference type="InterPro" id="IPR049730">
    <property type="entry name" value="SNF2/RAD54-like_C"/>
</dbReference>
<organism evidence="14">
    <name type="scientific">Zea mays</name>
    <name type="common">Maize</name>
    <dbReference type="NCBI Taxonomy" id="4577"/>
    <lineage>
        <taxon>Eukaryota</taxon>
        <taxon>Viridiplantae</taxon>
        <taxon>Streptophyta</taxon>
        <taxon>Embryophyta</taxon>
        <taxon>Tracheophyta</taxon>
        <taxon>Spermatophyta</taxon>
        <taxon>Magnoliopsida</taxon>
        <taxon>Liliopsida</taxon>
        <taxon>Poales</taxon>
        <taxon>Poaceae</taxon>
        <taxon>PACMAD clade</taxon>
        <taxon>Panicoideae</taxon>
        <taxon>Andropogonodae</taxon>
        <taxon>Andropogoneae</taxon>
        <taxon>Tripsacinae</taxon>
        <taxon>Zea</taxon>
    </lineage>
</organism>
<dbReference type="GO" id="GO:0004386">
    <property type="term" value="F:helicase activity"/>
    <property type="evidence" value="ECO:0007669"/>
    <property type="project" value="UniProtKB-KW"/>
</dbReference>
<comment type="similarity">
    <text evidence="1">Belongs to the SNF2/RAD54 helicase family. RAD16 subfamily.</text>
</comment>
<dbReference type="Gene3D" id="3.40.50.300">
    <property type="entry name" value="P-loop containing nucleotide triphosphate hydrolases"/>
    <property type="match status" value="1"/>
</dbReference>
<keyword evidence="16" id="KW-1185">Reference proteome</keyword>
<keyword evidence="8" id="KW-0067">ATP-binding</keyword>
<dbReference type="CDD" id="cd18008">
    <property type="entry name" value="DEXDc_SHPRH-like"/>
    <property type="match status" value="1"/>
</dbReference>
<evidence type="ECO:0000313" key="16">
    <source>
        <dbReference type="Proteomes" id="UP000007305"/>
    </source>
</evidence>
<protein>
    <submittedName>
        <fullName evidence="14">Putative SNF2-domain/RING finger domain/helicase domain protein</fullName>
    </submittedName>
</protein>
<keyword evidence="2" id="KW-0479">Metal-binding</keyword>
<evidence type="ECO:0000259" key="11">
    <source>
        <dbReference type="PROSITE" id="PS50089"/>
    </source>
</evidence>
<dbReference type="AlphaFoldDB" id="A0A1D6JF36"/>
<dbReference type="Proteomes" id="UP000007305">
    <property type="component" value="Chromosome 10"/>
</dbReference>
<keyword evidence="6 14" id="KW-0347">Helicase</keyword>
<feature type="domain" description="RING-type" evidence="11">
    <location>
        <begin position="702"/>
        <end position="738"/>
    </location>
</feature>
<dbReference type="PROSITE" id="PS00518">
    <property type="entry name" value="ZF_RING_1"/>
    <property type="match status" value="1"/>
</dbReference>
<dbReference type="OrthoDB" id="448448at2759"/>
<reference evidence="16" key="1">
    <citation type="journal article" date="2009" name="Science">
        <title>The B73 maize genome: complexity, diversity, and dynamics.</title>
        <authorList>
            <person name="Schnable P.S."/>
            <person name="Ware D."/>
            <person name="Fulton R.S."/>
            <person name="Stein J.C."/>
            <person name="Wei F."/>
            <person name="Pasternak S."/>
            <person name="Liang C."/>
            <person name="Zhang J."/>
            <person name="Fulton L."/>
            <person name="Graves T.A."/>
            <person name="Minx P."/>
            <person name="Reily A.D."/>
            <person name="Courtney L."/>
            <person name="Kruchowski S.S."/>
            <person name="Tomlinson C."/>
            <person name="Strong C."/>
            <person name="Delehaunty K."/>
            <person name="Fronick C."/>
            <person name="Courtney B."/>
            <person name="Rock S.M."/>
            <person name="Belter E."/>
            <person name="Du F."/>
            <person name="Kim K."/>
            <person name="Abbott R.M."/>
            <person name="Cotton M."/>
            <person name="Levy A."/>
            <person name="Marchetto P."/>
            <person name="Ochoa K."/>
            <person name="Jackson S.M."/>
            <person name="Gillam B."/>
            <person name="Chen W."/>
            <person name="Yan L."/>
            <person name="Higginbotham J."/>
            <person name="Cardenas M."/>
            <person name="Waligorski J."/>
            <person name="Applebaum E."/>
            <person name="Phelps L."/>
            <person name="Falcone J."/>
            <person name="Kanchi K."/>
            <person name="Thane T."/>
            <person name="Scimone A."/>
            <person name="Thane N."/>
            <person name="Henke J."/>
            <person name="Wang T."/>
            <person name="Ruppert J."/>
            <person name="Shah N."/>
            <person name="Rotter K."/>
            <person name="Hodges J."/>
            <person name="Ingenthron E."/>
            <person name="Cordes M."/>
            <person name="Kohlberg S."/>
            <person name="Sgro J."/>
            <person name="Delgado B."/>
            <person name="Mead K."/>
            <person name="Chinwalla A."/>
            <person name="Leonard S."/>
            <person name="Crouse K."/>
            <person name="Collura K."/>
            <person name="Kudrna D."/>
            <person name="Currie J."/>
            <person name="He R."/>
            <person name="Angelova A."/>
            <person name="Rajasekar S."/>
            <person name="Mueller T."/>
            <person name="Lomeli R."/>
            <person name="Scara G."/>
            <person name="Ko A."/>
            <person name="Delaney K."/>
            <person name="Wissotski M."/>
            <person name="Lopez G."/>
            <person name="Campos D."/>
            <person name="Braidotti M."/>
            <person name="Ashley E."/>
            <person name="Golser W."/>
            <person name="Kim H."/>
            <person name="Lee S."/>
            <person name="Lin J."/>
            <person name="Dujmic Z."/>
            <person name="Kim W."/>
            <person name="Talag J."/>
            <person name="Zuccolo A."/>
            <person name="Fan C."/>
            <person name="Sebastian A."/>
            <person name="Kramer M."/>
            <person name="Spiegel L."/>
            <person name="Nascimento L."/>
            <person name="Zutavern T."/>
            <person name="Miller B."/>
            <person name="Ambroise C."/>
            <person name="Muller S."/>
            <person name="Spooner W."/>
            <person name="Narechania A."/>
            <person name="Ren L."/>
            <person name="Wei S."/>
            <person name="Kumari S."/>
            <person name="Faga B."/>
            <person name="Levy M.J."/>
            <person name="McMahan L."/>
            <person name="Van Buren P."/>
            <person name="Vaughn M.W."/>
            <person name="Ying K."/>
            <person name="Yeh C.-T."/>
            <person name="Emrich S.J."/>
            <person name="Jia Y."/>
            <person name="Kalyanaraman A."/>
            <person name="Hsia A.-P."/>
            <person name="Barbazuk W.B."/>
            <person name="Baucom R.S."/>
            <person name="Brutnell T.P."/>
            <person name="Carpita N.C."/>
            <person name="Chaparro C."/>
            <person name="Chia J.-M."/>
            <person name="Deragon J.-M."/>
            <person name="Estill J.C."/>
            <person name="Fu Y."/>
            <person name="Jeddeloh J.A."/>
            <person name="Han Y."/>
            <person name="Lee H."/>
            <person name="Li P."/>
            <person name="Lisch D.R."/>
            <person name="Liu S."/>
            <person name="Liu Z."/>
            <person name="Nagel D.H."/>
            <person name="McCann M.C."/>
            <person name="SanMiguel P."/>
            <person name="Myers A.M."/>
            <person name="Nettleton D."/>
            <person name="Nguyen J."/>
            <person name="Penning B.W."/>
            <person name="Ponnala L."/>
            <person name="Schneider K.L."/>
            <person name="Schwartz D.C."/>
            <person name="Sharma A."/>
            <person name="Soderlund C."/>
            <person name="Springer N.M."/>
            <person name="Sun Q."/>
            <person name="Wang H."/>
            <person name="Waterman M."/>
            <person name="Westerman R."/>
            <person name="Wolfgruber T.K."/>
            <person name="Yang L."/>
            <person name="Yu Y."/>
            <person name="Zhang L."/>
            <person name="Zhou S."/>
            <person name="Zhu Q."/>
            <person name="Bennetzen J.L."/>
            <person name="Dawe R.K."/>
            <person name="Jiang J."/>
            <person name="Jiang N."/>
            <person name="Presting G.G."/>
            <person name="Wessler S.R."/>
            <person name="Aluru S."/>
            <person name="Martienssen R.A."/>
            <person name="Clifton S.W."/>
            <person name="McCombie W.R."/>
            <person name="Wing R.A."/>
            <person name="Wilson R.K."/>
        </authorList>
    </citation>
    <scope>NUCLEOTIDE SEQUENCE [LARGE SCALE GENOMIC DNA]</scope>
    <source>
        <strain evidence="16">cv. B73</strain>
    </source>
</reference>